<dbReference type="EMBL" id="CP058595">
    <property type="protein sequence ID" value="QLG46355.1"/>
    <property type="molecule type" value="Genomic_DNA"/>
</dbReference>
<protein>
    <submittedName>
        <fullName evidence="2">Peptidoglycan DD-metalloendopeptidase family protein</fullName>
    </submittedName>
</protein>
<dbReference type="Gene3D" id="2.70.70.10">
    <property type="entry name" value="Glucose Permease (Domain IIA)"/>
    <property type="match status" value="1"/>
</dbReference>
<sequence length="227" mass="25456">MQLHHIIESIQSTSIPILDTEICAKSYVPIDLSTSNTELKNLDITRPEVCQRYIDTVLLRTNGKVAFGGYLEHRNLYSDKSNFGSSGDAVRNIHLGIDFWCEAGTKVLVPLEGKVHSFQNNVAIGDYGPTIILEHTYNRISFYSLYGHLSVESLNGLFKGKVFRQGDFLATLGTVDINVNYAPHLHFQIIRDIQDKTGDYPGVCTSNTLEFYSQNCPNPNLLLKLKT</sequence>
<dbReference type="AlphaFoldDB" id="A0A7H9AT32"/>
<evidence type="ECO:0000313" key="3">
    <source>
        <dbReference type="Proteomes" id="UP000509302"/>
    </source>
</evidence>
<dbReference type="PANTHER" id="PTHR21666:SF270">
    <property type="entry name" value="MUREIN HYDROLASE ACTIVATOR ENVC"/>
    <property type="match status" value="1"/>
</dbReference>
<dbReference type="PANTHER" id="PTHR21666">
    <property type="entry name" value="PEPTIDASE-RELATED"/>
    <property type="match status" value="1"/>
</dbReference>
<reference evidence="2 3" key="1">
    <citation type="journal article" date="2006" name="Int. J. Syst. Evol. Microbiol.">
        <title>Costertonia aggregata gen. nov., sp. nov., a mesophilic marine bacterium of the family Flavobacteriaceae, isolated from a mature biofilm.</title>
        <authorList>
            <person name="Kwon K.K."/>
            <person name="Lee Y.K."/>
            <person name="Lee H.K."/>
        </authorList>
    </citation>
    <scope>NUCLEOTIDE SEQUENCE [LARGE SCALE GENOMIC DNA]</scope>
    <source>
        <strain evidence="2 3">KCCM 42265</strain>
    </source>
</reference>
<proteinExistence type="predicted"/>
<dbReference type="InterPro" id="IPR050570">
    <property type="entry name" value="Cell_wall_metabolism_enzyme"/>
</dbReference>
<dbReference type="Proteomes" id="UP000509302">
    <property type="component" value="Chromosome"/>
</dbReference>
<dbReference type="InterPro" id="IPR016047">
    <property type="entry name" value="M23ase_b-sheet_dom"/>
</dbReference>
<dbReference type="Pfam" id="PF01551">
    <property type="entry name" value="Peptidase_M23"/>
    <property type="match status" value="1"/>
</dbReference>
<evidence type="ECO:0000259" key="1">
    <source>
        <dbReference type="Pfam" id="PF01551"/>
    </source>
</evidence>
<evidence type="ECO:0000313" key="2">
    <source>
        <dbReference type="EMBL" id="QLG46355.1"/>
    </source>
</evidence>
<accession>A0A7H9AT32</accession>
<organism evidence="2 3">
    <name type="scientific">Costertonia aggregata</name>
    <dbReference type="NCBI Taxonomy" id="343403"/>
    <lineage>
        <taxon>Bacteria</taxon>
        <taxon>Pseudomonadati</taxon>
        <taxon>Bacteroidota</taxon>
        <taxon>Flavobacteriia</taxon>
        <taxon>Flavobacteriales</taxon>
        <taxon>Flavobacteriaceae</taxon>
        <taxon>Costertonia</taxon>
    </lineage>
</organism>
<dbReference type="KEGG" id="cagg:HYG79_13690"/>
<dbReference type="CDD" id="cd12797">
    <property type="entry name" value="M23_peptidase"/>
    <property type="match status" value="1"/>
</dbReference>
<keyword evidence="3" id="KW-1185">Reference proteome</keyword>
<dbReference type="SUPFAM" id="SSF51261">
    <property type="entry name" value="Duplicated hybrid motif"/>
    <property type="match status" value="1"/>
</dbReference>
<gene>
    <name evidence="2" type="ORF">HYG79_13690</name>
</gene>
<dbReference type="RefSeq" id="WP_179242635.1">
    <property type="nucleotide sequence ID" value="NZ_CP058595.1"/>
</dbReference>
<name>A0A7H9AT32_9FLAO</name>
<feature type="domain" description="M23ase beta-sheet core" evidence="1">
    <location>
        <begin position="93"/>
        <end position="191"/>
    </location>
</feature>
<dbReference type="InterPro" id="IPR011055">
    <property type="entry name" value="Dup_hybrid_motif"/>
</dbReference>
<dbReference type="GO" id="GO:0004222">
    <property type="term" value="F:metalloendopeptidase activity"/>
    <property type="evidence" value="ECO:0007669"/>
    <property type="project" value="TreeGrafter"/>
</dbReference>